<feature type="chain" id="PRO_5012069715" description="Retroviral polymerase SH3-like domain-containing protein" evidence="1">
    <location>
        <begin position="28"/>
        <end position="101"/>
    </location>
</feature>
<name>A0A1M2V1X8_TRAPU</name>
<dbReference type="InterPro" id="IPR057670">
    <property type="entry name" value="SH3_retrovirus"/>
</dbReference>
<feature type="signal peptide" evidence="1">
    <location>
        <begin position="1"/>
        <end position="27"/>
    </location>
</feature>
<feature type="domain" description="Retroviral polymerase SH3-like" evidence="2">
    <location>
        <begin position="54"/>
        <end position="101"/>
    </location>
</feature>
<evidence type="ECO:0000256" key="1">
    <source>
        <dbReference type="SAM" id="SignalP"/>
    </source>
</evidence>
<proteinExistence type="predicted"/>
<organism evidence="3 4">
    <name type="scientific">Trametes pubescens</name>
    <name type="common">White-rot fungus</name>
    <dbReference type="NCBI Taxonomy" id="154538"/>
    <lineage>
        <taxon>Eukaryota</taxon>
        <taxon>Fungi</taxon>
        <taxon>Dikarya</taxon>
        <taxon>Basidiomycota</taxon>
        <taxon>Agaricomycotina</taxon>
        <taxon>Agaricomycetes</taxon>
        <taxon>Polyporales</taxon>
        <taxon>Polyporaceae</taxon>
        <taxon>Trametes</taxon>
    </lineage>
</organism>
<evidence type="ECO:0000313" key="3">
    <source>
        <dbReference type="EMBL" id="OJT01584.1"/>
    </source>
</evidence>
<protein>
    <recommendedName>
        <fullName evidence="2">Retroviral polymerase SH3-like domain-containing protein</fullName>
    </recommendedName>
</protein>
<sequence>MLHVNQTLINLMVAMLIESSLPNPTKGLKGKTPYQTLFSEQRKIDVFLFHLFGCLAYALIPKNQWQGKFAPKGRKCIFLGYEYGKQVYRLMDVTTRKVFSS</sequence>
<keyword evidence="1" id="KW-0732">Signal</keyword>
<dbReference type="Pfam" id="PF25597">
    <property type="entry name" value="SH3_retrovirus"/>
    <property type="match status" value="1"/>
</dbReference>
<gene>
    <name evidence="3" type="ORF">TRAPUB_7980</name>
</gene>
<reference evidence="3 4" key="1">
    <citation type="submission" date="2016-10" db="EMBL/GenBank/DDBJ databases">
        <title>Genome sequence of the basidiomycete white-rot fungus Trametes pubescens.</title>
        <authorList>
            <person name="Makela M.R."/>
            <person name="Granchi Z."/>
            <person name="Peng M."/>
            <person name="De Vries R.P."/>
            <person name="Grigoriev I."/>
            <person name="Riley R."/>
            <person name="Hilden K."/>
        </authorList>
    </citation>
    <scope>NUCLEOTIDE SEQUENCE [LARGE SCALE GENOMIC DNA]</scope>
    <source>
        <strain evidence="3 4">FBCC735</strain>
    </source>
</reference>
<dbReference type="EMBL" id="MNAD01001731">
    <property type="protein sequence ID" value="OJT01584.1"/>
    <property type="molecule type" value="Genomic_DNA"/>
</dbReference>
<keyword evidence="4" id="KW-1185">Reference proteome</keyword>
<accession>A0A1M2V1X8</accession>
<dbReference type="OrthoDB" id="3257332at2759"/>
<evidence type="ECO:0000313" key="4">
    <source>
        <dbReference type="Proteomes" id="UP000184267"/>
    </source>
</evidence>
<comment type="caution">
    <text evidence="3">The sequence shown here is derived from an EMBL/GenBank/DDBJ whole genome shotgun (WGS) entry which is preliminary data.</text>
</comment>
<evidence type="ECO:0000259" key="2">
    <source>
        <dbReference type="Pfam" id="PF25597"/>
    </source>
</evidence>
<dbReference type="OMA" id="MVAMLIE"/>
<dbReference type="Proteomes" id="UP000184267">
    <property type="component" value="Unassembled WGS sequence"/>
</dbReference>
<dbReference type="AlphaFoldDB" id="A0A1M2V1X8"/>